<keyword evidence="3" id="KW-1185">Reference proteome</keyword>
<evidence type="ECO:0000313" key="3">
    <source>
        <dbReference type="Proteomes" id="UP000887013"/>
    </source>
</evidence>
<evidence type="ECO:0000259" key="1">
    <source>
        <dbReference type="Pfam" id="PF08563"/>
    </source>
</evidence>
<sequence length="169" mass="19691">MISSQESLPLSQETFEYIWKECVTANEFQSLVAISSFGNAMNNAMEYDIYLIKMLNIKNNADNAHSSLKMIFSSLVYNSFVEQLENPKHVHGKSGGYADHVMYSKSLLWSRVSKTHYPIWACIVIHEHFVLIYYILEKDKHVSGEVVVHCFDYFCSRFILMYPCFIYNN</sequence>
<proteinExistence type="predicted"/>
<name>A0A8X6MJE4_NEPPI</name>
<comment type="caution">
    <text evidence="2">The sequence shown here is derived from an EMBL/GenBank/DDBJ whole genome shotgun (WGS) entry which is preliminary data.</text>
</comment>
<reference evidence="2" key="1">
    <citation type="submission" date="2020-08" db="EMBL/GenBank/DDBJ databases">
        <title>Multicomponent nature underlies the extraordinary mechanical properties of spider dragline silk.</title>
        <authorList>
            <person name="Kono N."/>
            <person name="Nakamura H."/>
            <person name="Mori M."/>
            <person name="Yoshida Y."/>
            <person name="Ohtoshi R."/>
            <person name="Malay A.D."/>
            <person name="Moran D.A.P."/>
            <person name="Tomita M."/>
            <person name="Numata K."/>
            <person name="Arakawa K."/>
        </authorList>
    </citation>
    <scope>NUCLEOTIDE SEQUENCE</scope>
</reference>
<dbReference type="Pfam" id="PF08563">
    <property type="entry name" value="P53_TAD"/>
    <property type="match status" value="1"/>
</dbReference>
<evidence type="ECO:0000313" key="2">
    <source>
        <dbReference type="EMBL" id="GFS56993.1"/>
    </source>
</evidence>
<organism evidence="2 3">
    <name type="scientific">Nephila pilipes</name>
    <name type="common">Giant wood spider</name>
    <name type="synonym">Nephila maculata</name>
    <dbReference type="NCBI Taxonomy" id="299642"/>
    <lineage>
        <taxon>Eukaryota</taxon>
        <taxon>Metazoa</taxon>
        <taxon>Ecdysozoa</taxon>
        <taxon>Arthropoda</taxon>
        <taxon>Chelicerata</taxon>
        <taxon>Arachnida</taxon>
        <taxon>Araneae</taxon>
        <taxon>Araneomorphae</taxon>
        <taxon>Entelegynae</taxon>
        <taxon>Araneoidea</taxon>
        <taxon>Nephilidae</taxon>
        <taxon>Nephila</taxon>
    </lineage>
</organism>
<protein>
    <recommendedName>
        <fullName evidence="1">p53 transactivation domain-containing protein</fullName>
    </recommendedName>
</protein>
<feature type="domain" description="p53 transactivation" evidence="1">
    <location>
        <begin position="6"/>
        <end position="20"/>
    </location>
</feature>
<dbReference type="Proteomes" id="UP000887013">
    <property type="component" value="Unassembled WGS sequence"/>
</dbReference>
<accession>A0A8X6MJE4</accession>
<gene>
    <name evidence="2" type="ORF">NPIL_271171</name>
</gene>
<dbReference type="AlphaFoldDB" id="A0A8X6MJE4"/>
<dbReference type="InterPro" id="IPR013872">
    <property type="entry name" value="p53_transactivation_domain"/>
</dbReference>
<dbReference type="EMBL" id="BMAW01046723">
    <property type="protein sequence ID" value="GFS56993.1"/>
    <property type="molecule type" value="Genomic_DNA"/>
</dbReference>